<evidence type="ECO:0000256" key="1">
    <source>
        <dbReference type="SAM" id="MobiDB-lite"/>
    </source>
</evidence>
<dbReference type="InterPro" id="IPR011047">
    <property type="entry name" value="Quinoprotein_ADH-like_sf"/>
</dbReference>
<feature type="domain" description="Pyrrolo-quinoline quinone repeat" evidence="2">
    <location>
        <begin position="245"/>
        <end position="368"/>
    </location>
</feature>
<dbReference type="InterPro" id="IPR018391">
    <property type="entry name" value="PQQ_b-propeller_rpt"/>
</dbReference>
<keyword evidence="4" id="KW-1185">Reference proteome</keyword>
<dbReference type="SUPFAM" id="SSF50998">
    <property type="entry name" value="Quinoprotein alcohol dehydrogenase-like"/>
    <property type="match status" value="1"/>
</dbReference>
<dbReference type="Gene3D" id="2.130.10.10">
    <property type="entry name" value="YVTN repeat-like/Quinoprotein amine dehydrogenase"/>
    <property type="match status" value="2"/>
</dbReference>
<dbReference type="PANTHER" id="PTHR34512">
    <property type="entry name" value="CELL SURFACE PROTEIN"/>
    <property type="match status" value="1"/>
</dbReference>
<dbReference type="InterPro" id="IPR002372">
    <property type="entry name" value="PQQ_rpt_dom"/>
</dbReference>
<evidence type="ECO:0000313" key="3">
    <source>
        <dbReference type="EMBL" id="THE65817.1"/>
    </source>
</evidence>
<sequence>MAGYDLAGTGYNPDASGPSDDVEIVWEHDATDWFRGAAPPILLDGTLYAAGDGLVALEAETGEGLFGVRGPYTSSLAQVAADAYRTETLAATATSGIYGLNAGGGLEVPFLETRVGAHRWTGPGHHPRGPSIGPHPSIDPRPSVDPVATDGTVYAPVHGTNDLVAVDANDGSAHWRITHHEDDPVSVSFARPAIRDGLLFVANWPYQVTAYDRTDGALEWRRELEDQMQLSTVATEAGVVVTSRNGVTLLDRATGDTVWRRDLEGNATDGTAAVADGTIFLSDGRETFYALDLESGEQRWSAPFERETTPVVADGVVYAVEHGARLVGFDADTGEERFRYEPPEVPLSPPIVGDGVLYAVNRERIVALEEVE</sequence>
<name>A0A4V3VLJ4_9EURY</name>
<proteinExistence type="predicted"/>
<gene>
    <name evidence="3" type="ORF">D8Y22_05940</name>
</gene>
<dbReference type="PANTHER" id="PTHR34512:SF30">
    <property type="entry name" value="OUTER MEMBRANE PROTEIN ASSEMBLY FACTOR BAMB"/>
    <property type="match status" value="1"/>
</dbReference>
<dbReference type="SMART" id="SM00564">
    <property type="entry name" value="PQQ"/>
    <property type="match status" value="6"/>
</dbReference>
<organism evidence="3 4">
    <name type="scientific">Salinadaptatus halalkaliphilus</name>
    <dbReference type="NCBI Taxonomy" id="2419781"/>
    <lineage>
        <taxon>Archaea</taxon>
        <taxon>Methanobacteriati</taxon>
        <taxon>Methanobacteriota</taxon>
        <taxon>Stenosarchaea group</taxon>
        <taxon>Halobacteria</taxon>
        <taxon>Halobacteriales</taxon>
        <taxon>Natrialbaceae</taxon>
        <taxon>Salinadaptatus</taxon>
    </lineage>
</organism>
<accession>A0A4V3VLJ4</accession>
<dbReference type="Proteomes" id="UP000318864">
    <property type="component" value="Unassembled WGS sequence"/>
</dbReference>
<evidence type="ECO:0000313" key="4">
    <source>
        <dbReference type="Proteomes" id="UP000318864"/>
    </source>
</evidence>
<evidence type="ECO:0000259" key="2">
    <source>
        <dbReference type="Pfam" id="PF13360"/>
    </source>
</evidence>
<dbReference type="Pfam" id="PF13360">
    <property type="entry name" value="PQQ_2"/>
    <property type="match status" value="2"/>
</dbReference>
<feature type="region of interest" description="Disordered" evidence="1">
    <location>
        <begin position="1"/>
        <end position="20"/>
    </location>
</feature>
<comment type="caution">
    <text evidence="3">The sequence shown here is derived from an EMBL/GenBank/DDBJ whole genome shotgun (WGS) entry which is preliminary data.</text>
</comment>
<dbReference type="AlphaFoldDB" id="A0A4V3VLJ4"/>
<feature type="domain" description="Pyrrolo-quinoline quinone repeat" evidence="2">
    <location>
        <begin position="143"/>
        <end position="236"/>
    </location>
</feature>
<dbReference type="EMBL" id="RBZW01000016">
    <property type="protein sequence ID" value="THE65817.1"/>
    <property type="molecule type" value="Genomic_DNA"/>
</dbReference>
<protein>
    <submittedName>
        <fullName evidence="3">Pyrrolo-quinoline quinone</fullName>
    </submittedName>
</protein>
<reference evidence="3 4" key="1">
    <citation type="submission" date="2018-10" db="EMBL/GenBank/DDBJ databases">
        <title>Natronolimnobius sp. XQ-INN 246 isolated from Inner Mongolia Autonomous Region of China.</title>
        <authorList>
            <person name="Xue Q."/>
        </authorList>
    </citation>
    <scope>NUCLEOTIDE SEQUENCE [LARGE SCALE GENOMIC DNA]</scope>
    <source>
        <strain evidence="3 4">XQ-INN 246</strain>
    </source>
</reference>
<dbReference type="InterPro" id="IPR015943">
    <property type="entry name" value="WD40/YVTN_repeat-like_dom_sf"/>
</dbReference>